<feature type="region of interest" description="Disordered" evidence="1">
    <location>
        <begin position="45"/>
        <end position="83"/>
    </location>
</feature>
<reference evidence="2 3" key="1">
    <citation type="journal article" date="2024" name="Science">
        <title>Giant polyketide synthase enzymes in the biosynthesis of giant marine polyether toxins.</title>
        <authorList>
            <person name="Fallon T.R."/>
            <person name="Shende V.V."/>
            <person name="Wierzbicki I.H."/>
            <person name="Pendleton A.L."/>
            <person name="Watervoot N.F."/>
            <person name="Auber R.P."/>
            <person name="Gonzalez D.J."/>
            <person name="Wisecaver J.H."/>
            <person name="Moore B.S."/>
        </authorList>
    </citation>
    <scope>NUCLEOTIDE SEQUENCE [LARGE SCALE GENOMIC DNA]</scope>
    <source>
        <strain evidence="2 3">12B1</strain>
    </source>
</reference>
<evidence type="ECO:0000313" key="2">
    <source>
        <dbReference type="EMBL" id="KAL1526196.1"/>
    </source>
</evidence>
<proteinExistence type="predicted"/>
<dbReference type="Proteomes" id="UP001515480">
    <property type="component" value="Unassembled WGS sequence"/>
</dbReference>
<organism evidence="2 3">
    <name type="scientific">Prymnesium parvum</name>
    <name type="common">Toxic golden alga</name>
    <dbReference type="NCBI Taxonomy" id="97485"/>
    <lineage>
        <taxon>Eukaryota</taxon>
        <taxon>Haptista</taxon>
        <taxon>Haptophyta</taxon>
        <taxon>Prymnesiophyceae</taxon>
        <taxon>Prymnesiales</taxon>
        <taxon>Prymnesiaceae</taxon>
        <taxon>Prymnesium</taxon>
    </lineage>
</organism>
<sequence length="83" mass="8929">MAQIGALHPHLPHHVPSLPDSLRHAPLGSLCVASFAMRERRFQRTTTTAARSNANPSAAPTCANEPSTSRLESLPRSRAAFAM</sequence>
<evidence type="ECO:0000256" key="1">
    <source>
        <dbReference type="SAM" id="MobiDB-lite"/>
    </source>
</evidence>
<dbReference type="EMBL" id="JBGBPQ010000003">
    <property type="protein sequence ID" value="KAL1526196.1"/>
    <property type="molecule type" value="Genomic_DNA"/>
</dbReference>
<evidence type="ECO:0000313" key="3">
    <source>
        <dbReference type="Proteomes" id="UP001515480"/>
    </source>
</evidence>
<dbReference type="AlphaFoldDB" id="A0AB34JZ63"/>
<comment type="caution">
    <text evidence="2">The sequence shown here is derived from an EMBL/GenBank/DDBJ whole genome shotgun (WGS) entry which is preliminary data.</text>
</comment>
<accession>A0AB34JZ63</accession>
<gene>
    <name evidence="2" type="ORF">AB1Y20_014922</name>
</gene>
<feature type="compositionally biased region" description="Low complexity" evidence="1">
    <location>
        <begin position="45"/>
        <end position="61"/>
    </location>
</feature>
<keyword evidence="3" id="KW-1185">Reference proteome</keyword>
<name>A0AB34JZ63_PRYPA</name>
<protein>
    <submittedName>
        <fullName evidence="2">Uncharacterized protein</fullName>
    </submittedName>
</protein>